<name>A0A1H5TLI7_9BACT</name>
<dbReference type="OrthoDB" id="1098026at2"/>
<organism evidence="1 2">
    <name type="scientific">Algoriphagus boritolerans DSM 17298 = JCM 18970</name>
    <dbReference type="NCBI Taxonomy" id="1120964"/>
    <lineage>
        <taxon>Bacteria</taxon>
        <taxon>Pseudomonadati</taxon>
        <taxon>Bacteroidota</taxon>
        <taxon>Cytophagia</taxon>
        <taxon>Cytophagales</taxon>
        <taxon>Cyclobacteriaceae</taxon>
        <taxon>Algoriphagus</taxon>
    </lineage>
</organism>
<dbReference type="RefSeq" id="WP_103923513.1">
    <property type="nucleotide sequence ID" value="NZ_FNVR01000003.1"/>
</dbReference>
<dbReference type="Proteomes" id="UP000236736">
    <property type="component" value="Unassembled WGS sequence"/>
</dbReference>
<sequence>MTITSTNQAQFFASLKSAIPSYASLVDEVAETLNVSMDSAYRRIRGEKLLDFEELRILCQRFNVSLDKFFSLNSNSIMFQGKTNTYQDDSFMMWMEDVLAQLNLVNSFSHKHVYFLVKDMPPFHHYYHPALAGFKFFFWMKSILLFESLKSVKFSIADNHFEKYREITQKTIKIYNRVPTSEIWNEEGLNTTLRQIEVYHEMGLIKNPEDTITLYNCVLEVIDHLEKMAETGKKSILGHPPTEESAEYKMYLNEIVLGDNTFMAELGETKITYLNHSVMYFIGSTDQKFNESMFKNLENLMKRSTLISGTGEKKRKQFFNKLRKKVEIKLSRVDLRIDTND</sequence>
<dbReference type="STRING" id="1120964.GCA_001313265_04588"/>
<evidence type="ECO:0000313" key="2">
    <source>
        <dbReference type="Proteomes" id="UP000236736"/>
    </source>
</evidence>
<reference evidence="2" key="1">
    <citation type="submission" date="2016-10" db="EMBL/GenBank/DDBJ databases">
        <authorList>
            <person name="Varghese N."/>
            <person name="Submissions S."/>
        </authorList>
    </citation>
    <scope>NUCLEOTIDE SEQUENCE [LARGE SCALE GENOMIC DNA]</scope>
    <source>
        <strain evidence="2">DSM 17298</strain>
    </source>
</reference>
<accession>A0A1H5TLI7</accession>
<dbReference type="AlphaFoldDB" id="A0A1H5TLI7"/>
<evidence type="ECO:0000313" key="1">
    <source>
        <dbReference type="EMBL" id="SEF63088.1"/>
    </source>
</evidence>
<protein>
    <recommendedName>
        <fullName evidence="3">BetR domain-containing protein</fullName>
    </recommendedName>
</protein>
<proteinExistence type="predicted"/>
<dbReference type="InterPro" id="IPR001387">
    <property type="entry name" value="Cro/C1-type_HTH"/>
</dbReference>
<dbReference type="EMBL" id="FNVR01000003">
    <property type="protein sequence ID" value="SEF63088.1"/>
    <property type="molecule type" value="Genomic_DNA"/>
</dbReference>
<dbReference type="CDD" id="cd00093">
    <property type="entry name" value="HTH_XRE"/>
    <property type="match status" value="1"/>
</dbReference>
<keyword evidence="2" id="KW-1185">Reference proteome</keyword>
<gene>
    <name evidence="1" type="ORF">SAMN03080598_00800</name>
</gene>
<evidence type="ECO:0008006" key="3">
    <source>
        <dbReference type="Google" id="ProtNLM"/>
    </source>
</evidence>